<dbReference type="InterPro" id="IPR056789">
    <property type="entry name" value="LRR_R13L1-DRL21"/>
</dbReference>
<dbReference type="SUPFAM" id="SSF52058">
    <property type="entry name" value="L domain-like"/>
    <property type="match status" value="1"/>
</dbReference>
<dbReference type="Proteomes" id="UP000824469">
    <property type="component" value="Unassembled WGS sequence"/>
</dbReference>
<keyword evidence="3" id="KW-1185">Reference proteome</keyword>
<sequence>CDKEDTFNESRIMFAYNELGLGAQEAFLDICSFFSDWEWDEVACIVGEEELECLHEGALVKRIEVEKYCYGYGCMIKVRRISIHDLILTAGLNKSKGNRFRNADDFSKSLESEENSSDLQVLKLAATKIGAEFHHSHINAAIELEHHKKLKHLELSEFHIDNISSWQKLKLLQKLKLSDIKGLKELPRSIGNVQSLKVLYLRNCKEIEQLPASLGKLGCLQVLYLVGCEKLKQLPAGFGELSSPTKLDLRSCSRLQELPCDFLKLSALQSLDLYDCSSLLGLPE</sequence>
<dbReference type="PANTHER" id="PTHR47186:SF3">
    <property type="entry name" value="OS09G0267800 PROTEIN"/>
    <property type="match status" value="1"/>
</dbReference>
<evidence type="ECO:0000313" key="2">
    <source>
        <dbReference type="EMBL" id="KAH9311291.1"/>
    </source>
</evidence>
<evidence type="ECO:0000313" key="3">
    <source>
        <dbReference type="Proteomes" id="UP000824469"/>
    </source>
</evidence>
<accession>A0AA38FVT0</accession>
<dbReference type="EMBL" id="JAHRHJ020000006">
    <property type="protein sequence ID" value="KAH9311291.1"/>
    <property type="molecule type" value="Genomic_DNA"/>
</dbReference>
<dbReference type="AlphaFoldDB" id="A0AA38FVT0"/>
<name>A0AA38FVT0_TAXCH</name>
<protein>
    <recommendedName>
        <fullName evidence="1">R13L1/DRL21-like LRR repeat region domain-containing protein</fullName>
    </recommendedName>
</protein>
<dbReference type="PANTHER" id="PTHR47186">
    <property type="entry name" value="LEUCINE-RICH REPEAT-CONTAINING PROTEIN 57"/>
    <property type="match status" value="1"/>
</dbReference>
<dbReference type="Pfam" id="PF25019">
    <property type="entry name" value="LRR_R13L1-DRL21"/>
    <property type="match status" value="1"/>
</dbReference>
<gene>
    <name evidence="2" type="ORF">KI387_026326</name>
</gene>
<reference evidence="2 3" key="1">
    <citation type="journal article" date="2021" name="Nat. Plants">
        <title>The Taxus genome provides insights into paclitaxel biosynthesis.</title>
        <authorList>
            <person name="Xiong X."/>
            <person name="Gou J."/>
            <person name="Liao Q."/>
            <person name="Li Y."/>
            <person name="Zhou Q."/>
            <person name="Bi G."/>
            <person name="Li C."/>
            <person name="Du R."/>
            <person name="Wang X."/>
            <person name="Sun T."/>
            <person name="Guo L."/>
            <person name="Liang H."/>
            <person name="Lu P."/>
            <person name="Wu Y."/>
            <person name="Zhang Z."/>
            <person name="Ro D.K."/>
            <person name="Shang Y."/>
            <person name="Huang S."/>
            <person name="Yan J."/>
        </authorList>
    </citation>
    <scope>NUCLEOTIDE SEQUENCE [LARGE SCALE GENOMIC DNA]</scope>
    <source>
        <strain evidence="2">Ta-2019</strain>
    </source>
</reference>
<dbReference type="OMA" id="HHSHINA"/>
<feature type="domain" description="R13L1/DRL21-like LRR repeat region" evidence="1">
    <location>
        <begin position="119"/>
        <end position="204"/>
    </location>
</feature>
<dbReference type="Gene3D" id="3.80.10.10">
    <property type="entry name" value="Ribonuclease Inhibitor"/>
    <property type="match status" value="1"/>
</dbReference>
<comment type="caution">
    <text evidence="2">The sequence shown here is derived from an EMBL/GenBank/DDBJ whole genome shotgun (WGS) entry which is preliminary data.</text>
</comment>
<evidence type="ECO:0000259" key="1">
    <source>
        <dbReference type="Pfam" id="PF25019"/>
    </source>
</evidence>
<dbReference type="InterPro" id="IPR032675">
    <property type="entry name" value="LRR_dom_sf"/>
</dbReference>
<feature type="non-terminal residue" evidence="2">
    <location>
        <position position="1"/>
    </location>
</feature>
<proteinExistence type="predicted"/>
<feature type="non-terminal residue" evidence="2">
    <location>
        <position position="284"/>
    </location>
</feature>
<organism evidence="2 3">
    <name type="scientific">Taxus chinensis</name>
    <name type="common">Chinese yew</name>
    <name type="synonym">Taxus wallichiana var. chinensis</name>
    <dbReference type="NCBI Taxonomy" id="29808"/>
    <lineage>
        <taxon>Eukaryota</taxon>
        <taxon>Viridiplantae</taxon>
        <taxon>Streptophyta</taxon>
        <taxon>Embryophyta</taxon>
        <taxon>Tracheophyta</taxon>
        <taxon>Spermatophyta</taxon>
        <taxon>Pinopsida</taxon>
        <taxon>Pinidae</taxon>
        <taxon>Conifers II</taxon>
        <taxon>Cupressales</taxon>
        <taxon>Taxaceae</taxon>
        <taxon>Taxus</taxon>
    </lineage>
</organism>